<reference evidence="1" key="2">
    <citation type="journal article" date="2014" name="ISME J.">
        <title>Microbial stratification in low pH oxic and suboxic macroscopic growths along an acid mine drainage.</title>
        <authorList>
            <person name="Mendez-Garcia C."/>
            <person name="Mesa V."/>
            <person name="Sprenger R.R."/>
            <person name="Richter M."/>
            <person name="Diez M.S."/>
            <person name="Solano J."/>
            <person name="Bargiela R."/>
            <person name="Golyshina O.V."/>
            <person name="Manteca A."/>
            <person name="Ramos J.L."/>
            <person name="Gallego J.R."/>
            <person name="Llorente I."/>
            <person name="Martins Dos Santos V.A."/>
            <person name="Jensen O.N."/>
            <person name="Pelaez A.I."/>
            <person name="Sanchez J."/>
            <person name="Ferrer M."/>
        </authorList>
    </citation>
    <scope>NUCLEOTIDE SEQUENCE</scope>
</reference>
<feature type="non-terminal residue" evidence="1">
    <location>
        <position position="95"/>
    </location>
</feature>
<protein>
    <submittedName>
        <fullName evidence="1">NADH dehydrogenase subunit G</fullName>
    </submittedName>
</protein>
<dbReference type="GO" id="GO:0008137">
    <property type="term" value="F:NADH dehydrogenase (ubiquinone) activity"/>
    <property type="evidence" value="ECO:0007669"/>
    <property type="project" value="InterPro"/>
</dbReference>
<dbReference type="InterPro" id="IPR036010">
    <property type="entry name" value="2Fe-2S_ferredoxin-like_sf"/>
</dbReference>
<dbReference type="GO" id="GO:0016020">
    <property type="term" value="C:membrane"/>
    <property type="evidence" value="ECO:0007669"/>
    <property type="project" value="InterPro"/>
</dbReference>
<dbReference type="Pfam" id="PF13510">
    <property type="entry name" value="Fer2_4"/>
    <property type="match status" value="1"/>
</dbReference>
<dbReference type="Gene3D" id="3.10.20.740">
    <property type="match status" value="1"/>
</dbReference>
<comment type="caution">
    <text evidence="1">The sequence shown here is derived from an EMBL/GenBank/DDBJ whole genome shotgun (WGS) entry which is preliminary data.</text>
</comment>
<evidence type="ECO:0000313" key="1">
    <source>
        <dbReference type="EMBL" id="EQD35625.1"/>
    </source>
</evidence>
<organism evidence="1">
    <name type="scientific">mine drainage metagenome</name>
    <dbReference type="NCBI Taxonomy" id="410659"/>
    <lineage>
        <taxon>unclassified sequences</taxon>
        <taxon>metagenomes</taxon>
        <taxon>ecological metagenomes</taxon>
    </lineage>
</organism>
<dbReference type="GO" id="GO:0051536">
    <property type="term" value="F:iron-sulfur cluster binding"/>
    <property type="evidence" value="ECO:0007669"/>
    <property type="project" value="InterPro"/>
</dbReference>
<gene>
    <name evidence="1" type="ORF">B1A_18197</name>
</gene>
<accession>T1A1E1</accession>
<dbReference type="PROSITE" id="PS00641">
    <property type="entry name" value="COMPLEX1_75K_1"/>
    <property type="match status" value="1"/>
</dbReference>
<dbReference type="EMBL" id="AUZX01013415">
    <property type="protein sequence ID" value="EQD35625.1"/>
    <property type="molecule type" value="Genomic_DNA"/>
</dbReference>
<dbReference type="CDD" id="cd00207">
    <property type="entry name" value="fer2"/>
    <property type="match status" value="1"/>
</dbReference>
<sequence length="95" mass="10363">MPTMDVDGKKIAWDGRKMILQACLDAGMEIPHYCYHQGLSIVASCRICLVEIESPDPIDPGKLMKIPKLVPSCQTPAVDGMKVHSISPKSIANTK</sequence>
<name>T1A1E1_9ZZZZ</name>
<proteinExistence type="predicted"/>
<dbReference type="GO" id="GO:0042773">
    <property type="term" value="P:ATP synthesis coupled electron transport"/>
    <property type="evidence" value="ECO:0007669"/>
    <property type="project" value="InterPro"/>
</dbReference>
<reference evidence="1" key="1">
    <citation type="submission" date="2013-08" db="EMBL/GenBank/DDBJ databases">
        <authorList>
            <person name="Mendez C."/>
            <person name="Richter M."/>
            <person name="Ferrer M."/>
            <person name="Sanchez J."/>
        </authorList>
    </citation>
    <scope>NUCLEOTIDE SEQUENCE</scope>
</reference>
<dbReference type="InterPro" id="IPR000283">
    <property type="entry name" value="NADH_UbQ_OxRdtase_75kDa_su_CS"/>
</dbReference>
<dbReference type="SUPFAM" id="SSF54292">
    <property type="entry name" value="2Fe-2S ferredoxin-like"/>
    <property type="match status" value="1"/>
</dbReference>
<dbReference type="InterPro" id="IPR001041">
    <property type="entry name" value="2Fe-2S_ferredoxin-type"/>
</dbReference>
<dbReference type="AlphaFoldDB" id="T1A1E1"/>